<dbReference type="RefSeq" id="WP_264601999.1">
    <property type="nucleotide sequence ID" value="NZ_JAOQNS010000007.1"/>
</dbReference>
<comment type="caution">
    <text evidence="1">The sequence shown here is derived from an EMBL/GenBank/DDBJ whole genome shotgun (WGS) entry which is preliminary data.</text>
</comment>
<evidence type="ECO:0000313" key="2">
    <source>
        <dbReference type="Proteomes" id="UP001209755"/>
    </source>
</evidence>
<accession>A0ABT3HDC3</accession>
<sequence length="514" mass="56564">MDGSHAQRFPVVETRALLAFSVTHTFSGAGDIADGALDGGTASLFGDVKPLPTRVREGLVGAFERRRRSEPAIEMLRTLRDGAASAGLRDRIDTLFRRNGHWLFDSIEWVLARSDALRRELSDNAQHVIRLPIGDDGRKGDLLAPVHLGYLLYQCRDRPDLAARYEDEARAIDRKVLECAGEIRDGLVAAEAWYADVLAFFCREPWVPSPGGRAKTLAECLQEVFPGAARSGAVPLVVNACGAPDAYACERTSDRVLAAVFDDGSAPARRLLNAMTATQKKDLLTGTDLQLRAVAGNDTAEFRLHDWREAYRSGLVREEEHIRFDIGNPIASIPELALHEMTHLAYAAVRPVVRLVDDGRGTPLLVRVLDRTLEEGVAEFFSERALAGIGRPFPLASDYRNIRLGLLRSDPDDPHVAGYARIAGHFRQGRFRDADGFLEAAASADFDFVRLLDAWGDADLPRSAIENAMAVVPAMRIEIGDTPTVRSVEFQREWCDEVAAKVLHAPEPDCPVSR</sequence>
<name>A0ABT3HDC3_9HYPH</name>
<reference evidence="2" key="1">
    <citation type="submission" date="2023-07" db="EMBL/GenBank/DDBJ databases">
        <title>Genome sequencing of Purple Non-Sulfur Bacteria from various extreme environments.</title>
        <authorList>
            <person name="Mayer M."/>
        </authorList>
    </citation>
    <scope>NUCLEOTIDE SEQUENCE [LARGE SCALE GENOMIC DNA]</scope>
    <source>
        <strain evidence="2">DSM 17935</strain>
    </source>
</reference>
<dbReference type="Proteomes" id="UP001209755">
    <property type="component" value="Unassembled WGS sequence"/>
</dbReference>
<dbReference type="EMBL" id="JAOQNS010000007">
    <property type="protein sequence ID" value="MCW2308380.1"/>
    <property type="molecule type" value="Genomic_DNA"/>
</dbReference>
<protein>
    <submittedName>
        <fullName evidence="1">Uncharacterized protein</fullName>
    </submittedName>
</protein>
<proteinExistence type="predicted"/>
<evidence type="ECO:0000313" key="1">
    <source>
        <dbReference type="EMBL" id="MCW2308380.1"/>
    </source>
</evidence>
<organism evidence="1 2">
    <name type="scientific">Rhodobium gokarnense</name>
    <dbReference type="NCBI Taxonomy" id="364296"/>
    <lineage>
        <taxon>Bacteria</taxon>
        <taxon>Pseudomonadati</taxon>
        <taxon>Pseudomonadota</taxon>
        <taxon>Alphaproteobacteria</taxon>
        <taxon>Hyphomicrobiales</taxon>
        <taxon>Rhodobiaceae</taxon>
        <taxon>Rhodobium</taxon>
    </lineage>
</organism>
<gene>
    <name evidence="1" type="ORF">M2319_002722</name>
</gene>
<keyword evidence="2" id="KW-1185">Reference proteome</keyword>